<dbReference type="Proteomes" id="UP000651452">
    <property type="component" value="Unassembled WGS sequence"/>
</dbReference>
<sequence length="290" mass="31672">MATMAPANHLIDARSHPHSRRSSTRRSFATSLSRTSSYLDTPRTACPKDGDAFAYNPSHLQTWLCPQTTWDRLPASVQKTLAAVQHAGASALTGFERLDEHSGDVNGARTDQKFPEDELVVQLDDVRPLKLRTISNASSVFLSDISSPTYSGTPASDSGSASPVPSTFSLPQSASTPAPISLGPPELEARRSSTRERSFSTPLEPQDAKYAAELSYLRTEALPRLRHSGHKVDTEWYEAKRMGAVADEEVKAFEDWWSEQKHIILKLSEKGKHLAAANGLTSNGMGWTAP</sequence>
<reference evidence="2" key="2">
    <citation type="submission" date="2020-09" db="EMBL/GenBank/DDBJ databases">
        <title>Reference genome assembly for Australian Ascochyta lentis isolate Al4.</title>
        <authorList>
            <person name="Lee R.C."/>
            <person name="Farfan-Caceres L.M."/>
            <person name="Debler J.W."/>
            <person name="Williams A.H."/>
            <person name="Henares B.M."/>
        </authorList>
    </citation>
    <scope>NUCLEOTIDE SEQUENCE</scope>
    <source>
        <strain evidence="2">Al4</strain>
    </source>
</reference>
<evidence type="ECO:0000313" key="2">
    <source>
        <dbReference type="EMBL" id="KAF9691633.1"/>
    </source>
</evidence>
<comment type="caution">
    <text evidence="2">The sequence shown here is derived from an EMBL/GenBank/DDBJ whole genome shotgun (WGS) entry which is preliminary data.</text>
</comment>
<keyword evidence="3" id="KW-1185">Reference proteome</keyword>
<protein>
    <submittedName>
        <fullName evidence="2">Uncharacterized protein</fullName>
    </submittedName>
</protein>
<feature type="region of interest" description="Disordered" evidence="1">
    <location>
        <begin position="1"/>
        <end position="35"/>
    </location>
</feature>
<feature type="compositionally biased region" description="Basic and acidic residues" evidence="1">
    <location>
        <begin position="187"/>
        <end position="198"/>
    </location>
</feature>
<feature type="compositionally biased region" description="Low complexity" evidence="1">
    <location>
        <begin position="25"/>
        <end position="35"/>
    </location>
</feature>
<reference evidence="2" key="1">
    <citation type="submission" date="2018-12" db="EMBL/GenBank/DDBJ databases">
        <authorList>
            <person name="Syme R.A."/>
            <person name="Farfan-Caceres L."/>
            <person name="Lichtenzveig J."/>
        </authorList>
    </citation>
    <scope>NUCLEOTIDE SEQUENCE</scope>
    <source>
        <strain evidence="2">Al4</strain>
    </source>
</reference>
<dbReference type="AlphaFoldDB" id="A0A8H7IV13"/>
<gene>
    <name evidence="2" type="ORF">EKO04_010524</name>
</gene>
<organism evidence="2 3">
    <name type="scientific">Ascochyta lentis</name>
    <dbReference type="NCBI Taxonomy" id="205686"/>
    <lineage>
        <taxon>Eukaryota</taxon>
        <taxon>Fungi</taxon>
        <taxon>Dikarya</taxon>
        <taxon>Ascomycota</taxon>
        <taxon>Pezizomycotina</taxon>
        <taxon>Dothideomycetes</taxon>
        <taxon>Pleosporomycetidae</taxon>
        <taxon>Pleosporales</taxon>
        <taxon>Pleosporineae</taxon>
        <taxon>Didymellaceae</taxon>
        <taxon>Ascochyta</taxon>
    </lineage>
</organism>
<feature type="compositionally biased region" description="Polar residues" evidence="1">
    <location>
        <begin position="145"/>
        <end position="178"/>
    </location>
</feature>
<proteinExistence type="predicted"/>
<evidence type="ECO:0000313" key="3">
    <source>
        <dbReference type="Proteomes" id="UP000651452"/>
    </source>
</evidence>
<evidence type="ECO:0000256" key="1">
    <source>
        <dbReference type="SAM" id="MobiDB-lite"/>
    </source>
</evidence>
<feature type="region of interest" description="Disordered" evidence="1">
    <location>
        <begin position="145"/>
        <end position="204"/>
    </location>
</feature>
<accession>A0A8H7IV13</accession>
<dbReference type="EMBL" id="RZGK01000020">
    <property type="protein sequence ID" value="KAF9691633.1"/>
    <property type="molecule type" value="Genomic_DNA"/>
</dbReference>
<name>A0A8H7IV13_9PLEO</name>
<dbReference type="OrthoDB" id="3898724at2759"/>